<evidence type="ECO:0000313" key="1">
    <source>
        <dbReference type="EMBL" id="KAG5630390.1"/>
    </source>
</evidence>
<comment type="caution">
    <text evidence="1">The sequence shown here is derived from an EMBL/GenBank/DDBJ whole genome shotgun (WGS) entry which is preliminary data.</text>
</comment>
<dbReference type="AlphaFoldDB" id="A0A9J6B0Y5"/>
<accession>A0A9J6B0Y5</accession>
<sequence length="78" mass="8588">MEARYSSYVCIERDSLAHKFPQIMRMQLACGPRVLCQLGNEVQSHFVKVKGVDVTLTLTVLHDIAGTAVDTDPLVLTG</sequence>
<protein>
    <submittedName>
        <fullName evidence="1">Uncharacterized protein</fullName>
    </submittedName>
</protein>
<reference evidence="1 2" key="1">
    <citation type="submission" date="2020-09" db="EMBL/GenBank/DDBJ databases">
        <title>De no assembly of potato wild relative species, Solanum commersonii.</title>
        <authorList>
            <person name="Cho K."/>
        </authorList>
    </citation>
    <scope>NUCLEOTIDE SEQUENCE [LARGE SCALE GENOMIC DNA]</scope>
    <source>
        <strain evidence="1">LZ3.2</strain>
        <tissue evidence="1">Leaf</tissue>
    </source>
</reference>
<name>A0A9J6B0Y5_SOLCO</name>
<proteinExistence type="predicted"/>
<gene>
    <name evidence="1" type="ORF">H5410_002107</name>
</gene>
<dbReference type="EMBL" id="JACXVP010000001">
    <property type="protein sequence ID" value="KAG5630390.1"/>
    <property type="molecule type" value="Genomic_DNA"/>
</dbReference>
<evidence type="ECO:0000313" key="2">
    <source>
        <dbReference type="Proteomes" id="UP000824120"/>
    </source>
</evidence>
<dbReference type="Proteomes" id="UP000824120">
    <property type="component" value="Chromosome 1"/>
</dbReference>
<organism evidence="1 2">
    <name type="scientific">Solanum commersonii</name>
    <name type="common">Commerson's wild potato</name>
    <name type="synonym">Commerson's nightshade</name>
    <dbReference type="NCBI Taxonomy" id="4109"/>
    <lineage>
        <taxon>Eukaryota</taxon>
        <taxon>Viridiplantae</taxon>
        <taxon>Streptophyta</taxon>
        <taxon>Embryophyta</taxon>
        <taxon>Tracheophyta</taxon>
        <taxon>Spermatophyta</taxon>
        <taxon>Magnoliopsida</taxon>
        <taxon>eudicotyledons</taxon>
        <taxon>Gunneridae</taxon>
        <taxon>Pentapetalae</taxon>
        <taxon>asterids</taxon>
        <taxon>lamiids</taxon>
        <taxon>Solanales</taxon>
        <taxon>Solanaceae</taxon>
        <taxon>Solanoideae</taxon>
        <taxon>Solaneae</taxon>
        <taxon>Solanum</taxon>
    </lineage>
</organism>
<keyword evidence="2" id="KW-1185">Reference proteome</keyword>